<keyword evidence="2" id="KW-1185">Reference proteome</keyword>
<evidence type="ECO:0000313" key="1">
    <source>
        <dbReference type="EMBL" id="MFC0683217.1"/>
    </source>
</evidence>
<organism evidence="1 2">
    <name type="scientific">Novosphingobium clariflavum</name>
    <dbReference type="NCBI Taxonomy" id="2029884"/>
    <lineage>
        <taxon>Bacteria</taxon>
        <taxon>Pseudomonadati</taxon>
        <taxon>Pseudomonadota</taxon>
        <taxon>Alphaproteobacteria</taxon>
        <taxon>Sphingomonadales</taxon>
        <taxon>Sphingomonadaceae</taxon>
        <taxon>Novosphingobium</taxon>
    </lineage>
</organism>
<comment type="caution">
    <text evidence="1">The sequence shown here is derived from an EMBL/GenBank/DDBJ whole genome shotgun (WGS) entry which is preliminary data.</text>
</comment>
<dbReference type="Proteomes" id="UP001589858">
    <property type="component" value="Unassembled WGS sequence"/>
</dbReference>
<proteinExistence type="predicted"/>
<dbReference type="RefSeq" id="WP_267220602.1">
    <property type="nucleotide sequence ID" value="NZ_JAPCWC010000007.1"/>
</dbReference>
<accession>A0ABV6S3A7</accession>
<protein>
    <submittedName>
        <fullName evidence="1">Uncharacterized protein</fullName>
    </submittedName>
</protein>
<sequence length="200" mass="21888">MMQVMQEAGESEAGNQFFPDATQLDLLRDDAGRLPPDALRQLRAQQGRGRPRGARNKRNEKIAKWFIAQYGDPLVALGEIMNTPVDVLYEQMILAQGGEQKGKRVTGRDAMEFRKSAILDVLPYIHGKQPIAVDFNGKADAVIFIPGLNAPAGFTHDQLRDATEKLGVEAIEAAGIRLDDGRLISAPASFEDDDQGGEDD</sequence>
<evidence type="ECO:0000313" key="2">
    <source>
        <dbReference type="Proteomes" id="UP001589858"/>
    </source>
</evidence>
<name>A0ABV6S3A7_9SPHN</name>
<dbReference type="EMBL" id="JBHLTM010000008">
    <property type="protein sequence ID" value="MFC0683217.1"/>
    <property type="molecule type" value="Genomic_DNA"/>
</dbReference>
<reference evidence="1 2" key="1">
    <citation type="submission" date="2024-09" db="EMBL/GenBank/DDBJ databases">
        <authorList>
            <person name="Sun Q."/>
            <person name="Mori K."/>
        </authorList>
    </citation>
    <scope>NUCLEOTIDE SEQUENCE [LARGE SCALE GENOMIC DNA]</scope>
    <source>
        <strain evidence="1 2">CICC 11035S</strain>
    </source>
</reference>
<gene>
    <name evidence="1" type="ORF">ACFFF8_01280</name>
</gene>